<dbReference type="Pfam" id="PF08100">
    <property type="entry name" value="Dimerisation"/>
    <property type="match status" value="1"/>
</dbReference>
<dbReference type="Gene3D" id="1.10.287.1350">
    <property type="match status" value="1"/>
</dbReference>
<feature type="domain" description="O-methyltransferase dimerisation" evidence="6">
    <location>
        <begin position="15"/>
        <end position="87"/>
    </location>
</feature>
<gene>
    <name evidence="7" type="ORF">THIOM_000731</name>
</gene>
<dbReference type="Proteomes" id="UP000076962">
    <property type="component" value="Unassembled WGS sequence"/>
</dbReference>
<feature type="active site" description="Proton acceptor" evidence="4">
    <location>
        <position position="241"/>
    </location>
</feature>
<sequence length="315" mass="35189">MEQNQPDLENQLSKMMWGHYVSGSLRTIADLAIADHLSNRTRTADELAKDVGCHARSLYRVMHALATVGIFKQDGNQFSLTPLGNLLRSDIPGSQRLKIIGRCSFFDACGKLTETVKTGKPPRGDNFYDCLFATEEGAKLFYDYLDSFSHNNPAPMLDNYDFSNAETVMDIGGGSGSQLIAILKRYPHLKGILFELPDAVKLSKANIEAASLTDRCRVVGGSFFDTIPGGADVYMMRHIIHNWNDSDSIKILSNVRAVLPDNGRVLLIEILEGSEDEEFITWWPWWQLAMFVVGGLERTQEEYAELLAKSGLKFN</sequence>
<accession>A0A176S6F7</accession>
<dbReference type="InterPro" id="IPR029063">
    <property type="entry name" value="SAM-dependent_MTases_sf"/>
</dbReference>
<dbReference type="SUPFAM" id="SSF53335">
    <property type="entry name" value="S-adenosyl-L-methionine-dependent methyltransferases"/>
    <property type="match status" value="1"/>
</dbReference>
<evidence type="ECO:0000259" key="6">
    <source>
        <dbReference type="Pfam" id="PF08100"/>
    </source>
</evidence>
<keyword evidence="3" id="KW-0949">S-adenosyl-L-methionine</keyword>
<proteinExistence type="predicted"/>
<evidence type="ECO:0000256" key="4">
    <source>
        <dbReference type="PIRSR" id="PIRSR005739-1"/>
    </source>
</evidence>
<dbReference type="PANTHER" id="PTHR43712:SF2">
    <property type="entry name" value="O-METHYLTRANSFERASE CICE"/>
    <property type="match status" value="1"/>
</dbReference>
<keyword evidence="2 7" id="KW-0808">Transferase</keyword>
<dbReference type="Gene3D" id="1.10.10.10">
    <property type="entry name" value="Winged helix-like DNA-binding domain superfamily/Winged helix DNA-binding domain"/>
    <property type="match status" value="1"/>
</dbReference>
<evidence type="ECO:0000259" key="5">
    <source>
        <dbReference type="Pfam" id="PF00891"/>
    </source>
</evidence>
<keyword evidence="1 7" id="KW-0489">Methyltransferase</keyword>
<dbReference type="Pfam" id="PF00891">
    <property type="entry name" value="Methyltransf_2"/>
    <property type="match status" value="1"/>
</dbReference>
<dbReference type="GO" id="GO:0046983">
    <property type="term" value="F:protein dimerization activity"/>
    <property type="evidence" value="ECO:0007669"/>
    <property type="project" value="InterPro"/>
</dbReference>
<evidence type="ECO:0000256" key="1">
    <source>
        <dbReference type="ARBA" id="ARBA00022603"/>
    </source>
</evidence>
<dbReference type="InterPro" id="IPR036390">
    <property type="entry name" value="WH_DNA-bd_sf"/>
</dbReference>
<evidence type="ECO:0000256" key="2">
    <source>
        <dbReference type="ARBA" id="ARBA00022679"/>
    </source>
</evidence>
<dbReference type="GO" id="GO:0008171">
    <property type="term" value="F:O-methyltransferase activity"/>
    <property type="evidence" value="ECO:0007669"/>
    <property type="project" value="InterPro"/>
</dbReference>
<dbReference type="InterPro" id="IPR001077">
    <property type="entry name" value="COMT_C"/>
</dbReference>
<feature type="non-terminal residue" evidence="7">
    <location>
        <position position="315"/>
    </location>
</feature>
<dbReference type="PANTHER" id="PTHR43712">
    <property type="entry name" value="PUTATIVE (AFU_ORTHOLOGUE AFUA_4G14580)-RELATED"/>
    <property type="match status" value="1"/>
</dbReference>
<dbReference type="CDD" id="cd02440">
    <property type="entry name" value="AdoMet_MTases"/>
    <property type="match status" value="1"/>
</dbReference>
<dbReference type="InterPro" id="IPR012967">
    <property type="entry name" value="COMT_dimerisation"/>
</dbReference>
<evidence type="ECO:0000313" key="8">
    <source>
        <dbReference type="Proteomes" id="UP000076962"/>
    </source>
</evidence>
<dbReference type="InterPro" id="IPR036388">
    <property type="entry name" value="WH-like_DNA-bd_sf"/>
</dbReference>
<name>A0A176S6F7_9GAMM</name>
<dbReference type="PROSITE" id="PS51683">
    <property type="entry name" value="SAM_OMT_II"/>
    <property type="match status" value="1"/>
</dbReference>
<reference evidence="7 8" key="1">
    <citation type="submission" date="2016-05" db="EMBL/GenBank/DDBJ databases">
        <title>Single-cell genome of chain-forming Candidatus Thiomargarita nelsonii and comparison to other large sulfur-oxidizing bacteria.</title>
        <authorList>
            <person name="Winkel M."/>
            <person name="Salman V."/>
            <person name="Woyke T."/>
            <person name="Schulz-Vogt H."/>
            <person name="Richter M."/>
            <person name="Flood B."/>
            <person name="Bailey J."/>
            <person name="Amann R."/>
            <person name="Mussmann M."/>
        </authorList>
    </citation>
    <scope>NUCLEOTIDE SEQUENCE [LARGE SCALE GENOMIC DNA]</scope>
    <source>
        <strain evidence="7 8">THI036</strain>
    </source>
</reference>
<comment type="caution">
    <text evidence="7">The sequence shown here is derived from an EMBL/GenBank/DDBJ whole genome shotgun (WGS) entry which is preliminary data.</text>
</comment>
<organism evidence="7 8">
    <name type="scientific">Candidatus Thiomargarita nelsonii</name>
    <dbReference type="NCBI Taxonomy" id="1003181"/>
    <lineage>
        <taxon>Bacteria</taxon>
        <taxon>Pseudomonadati</taxon>
        <taxon>Pseudomonadota</taxon>
        <taxon>Gammaproteobacteria</taxon>
        <taxon>Thiotrichales</taxon>
        <taxon>Thiotrichaceae</taxon>
        <taxon>Thiomargarita</taxon>
    </lineage>
</organism>
<evidence type="ECO:0000313" key="7">
    <source>
        <dbReference type="EMBL" id="OAD23439.1"/>
    </source>
</evidence>
<evidence type="ECO:0000256" key="3">
    <source>
        <dbReference type="ARBA" id="ARBA00022691"/>
    </source>
</evidence>
<dbReference type="EC" id="2.1.1.-" evidence="7"/>
<protein>
    <submittedName>
        <fullName evidence="7">O-methyltransferase, family 2</fullName>
        <ecNumber evidence="7">2.1.1.-</ecNumber>
    </submittedName>
</protein>
<dbReference type="Gene3D" id="3.40.50.150">
    <property type="entry name" value="Vaccinia Virus protein VP39"/>
    <property type="match status" value="1"/>
</dbReference>
<dbReference type="SUPFAM" id="SSF46785">
    <property type="entry name" value="Winged helix' DNA-binding domain"/>
    <property type="match status" value="1"/>
</dbReference>
<dbReference type="AlphaFoldDB" id="A0A176S6F7"/>
<feature type="domain" description="O-methyltransferase C-terminal" evidence="5">
    <location>
        <begin position="128"/>
        <end position="312"/>
    </location>
</feature>
<dbReference type="InterPro" id="IPR016461">
    <property type="entry name" value="COMT-like"/>
</dbReference>
<dbReference type="GO" id="GO:0032259">
    <property type="term" value="P:methylation"/>
    <property type="evidence" value="ECO:0007669"/>
    <property type="project" value="UniProtKB-KW"/>
</dbReference>
<dbReference type="PIRSF" id="PIRSF005739">
    <property type="entry name" value="O-mtase"/>
    <property type="match status" value="1"/>
</dbReference>
<keyword evidence="8" id="KW-1185">Reference proteome</keyword>
<dbReference type="EMBL" id="LUTY01000367">
    <property type="protein sequence ID" value="OAD23439.1"/>
    <property type="molecule type" value="Genomic_DNA"/>
</dbReference>